<evidence type="ECO:0000313" key="1">
    <source>
        <dbReference type="EMBL" id="CAG8830364.1"/>
    </source>
</evidence>
<dbReference type="EMBL" id="CAJVQC010099006">
    <property type="protein sequence ID" value="CAG8830364.1"/>
    <property type="molecule type" value="Genomic_DNA"/>
</dbReference>
<proteinExistence type="predicted"/>
<evidence type="ECO:0000313" key="2">
    <source>
        <dbReference type="Proteomes" id="UP000789920"/>
    </source>
</evidence>
<accession>A0ACA9S8B8</accession>
<sequence>MKRRKAELTEQLTKTQQELKTEKEAHEQTKNTQPSFLKTLATYGFLPSVLGNLLL</sequence>
<keyword evidence="2" id="KW-1185">Reference proteome</keyword>
<name>A0ACA9S8B8_9GLOM</name>
<gene>
    <name evidence="1" type="ORF">RPERSI_LOCUS27787</name>
</gene>
<dbReference type="Proteomes" id="UP000789920">
    <property type="component" value="Unassembled WGS sequence"/>
</dbReference>
<reference evidence="1" key="1">
    <citation type="submission" date="2021-06" db="EMBL/GenBank/DDBJ databases">
        <authorList>
            <person name="Kallberg Y."/>
            <person name="Tangrot J."/>
            <person name="Rosling A."/>
        </authorList>
    </citation>
    <scope>NUCLEOTIDE SEQUENCE</scope>
    <source>
        <strain evidence="1">MA461A</strain>
    </source>
</reference>
<protein>
    <submittedName>
        <fullName evidence="1">24414_t:CDS:1</fullName>
    </submittedName>
</protein>
<organism evidence="1 2">
    <name type="scientific">Racocetra persica</name>
    <dbReference type="NCBI Taxonomy" id="160502"/>
    <lineage>
        <taxon>Eukaryota</taxon>
        <taxon>Fungi</taxon>
        <taxon>Fungi incertae sedis</taxon>
        <taxon>Mucoromycota</taxon>
        <taxon>Glomeromycotina</taxon>
        <taxon>Glomeromycetes</taxon>
        <taxon>Diversisporales</taxon>
        <taxon>Gigasporaceae</taxon>
        <taxon>Racocetra</taxon>
    </lineage>
</organism>
<feature type="non-terminal residue" evidence="1">
    <location>
        <position position="55"/>
    </location>
</feature>
<comment type="caution">
    <text evidence="1">The sequence shown here is derived from an EMBL/GenBank/DDBJ whole genome shotgun (WGS) entry which is preliminary data.</text>
</comment>